<dbReference type="Proteomes" id="UP000682811">
    <property type="component" value="Unassembled WGS sequence"/>
</dbReference>
<protein>
    <submittedName>
        <fullName evidence="1">Uncharacterized protein</fullName>
    </submittedName>
</protein>
<accession>A0A920CUV4</accession>
<dbReference type="RefSeq" id="WP_212980860.1">
    <property type="nucleotide sequence ID" value="NZ_AP025343.1"/>
</dbReference>
<sequence>MKLYHFSEEARIEVFHPRVKANRTDMSPVVWAIDEEHQFTFFVPRNCPRIVYTRHEGMSEEDEIRFFGHTSADIVMTMETRWYNKMIETPLYRYELPPESFECFDEIAGYYISREMVEPVGKTEIRDSLQRLLSLGIDFRFTPDLHPLKDAILRSSLKDFGIHRFEYAIGAAEF</sequence>
<dbReference type="InterPro" id="IPR049253">
    <property type="entry name" value="DUF6886"/>
</dbReference>
<keyword evidence="2" id="KW-1185">Reference proteome</keyword>
<comment type="caution">
    <text evidence="1">The sequence shown here is derived from an EMBL/GenBank/DDBJ whole genome shotgun (WGS) entry which is preliminary data.</text>
</comment>
<evidence type="ECO:0000313" key="2">
    <source>
        <dbReference type="Proteomes" id="UP000682811"/>
    </source>
</evidence>
<evidence type="ECO:0000313" key="1">
    <source>
        <dbReference type="EMBL" id="GIO50739.1"/>
    </source>
</evidence>
<proteinExistence type="predicted"/>
<gene>
    <name evidence="1" type="ORF">J34TS1_55040</name>
</gene>
<name>A0A920CUV4_9BACL</name>
<dbReference type="AlphaFoldDB" id="A0A920CUV4"/>
<dbReference type="EMBL" id="BORT01000037">
    <property type="protein sequence ID" value="GIO50739.1"/>
    <property type="molecule type" value="Genomic_DNA"/>
</dbReference>
<organism evidence="1 2">
    <name type="scientific">Paenibacillus azoreducens</name>
    <dbReference type="NCBI Taxonomy" id="116718"/>
    <lineage>
        <taxon>Bacteria</taxon>
        <taxon>Bacillati</taxon>
        <taxon>Bacillota</taxon>
        <taxon>Bacilli</taxon>
        <taxon>Bacillales</taxon>
        <taxon>Paenibacillaceae</taxon>
        <taxon>Paenibacillus</taxon>
    </lineage>
</organism>
<dbReference type="Pfam" id="PF21820">
    <property type="entry name" value="DUF6886"/>
    <property type="match status" value="1"/>
</dbReference>
<reference evidence="1 2" key="1">
    <citation type="submission" date="2021-03" db="EMBL/GenBank/DDBJ databases">
        <title>Antimicrobial resistance genes in bacteria isolated from Japanese honey, and their potential for conferring macrolide and lincosamide resistance in the American foulbrood pathogen Paenibacillus larvae.</title>
        <authorList>
            <person name="Okamoto M."/>
            <person name="Kumagai M."/>
            <person name="Kanamori H."/>
            <person name="Takamatsu D."/>
        </authorList>
    </citation>
    <scope>NUCLEOTIDE SEQUENCE [LARGE SCALE GENOMIC DNA]</scope>
    <source>
        <strain evidence="1 2">J34TS1</strain>
    </source>
</reference>